<evidence type="ECO:0000313" key="2">
    <source>
        <dbReference type="EMBL" id="KZV99560.1"/>
    </source>
</evidence>
<dbReference type="InParanoid" id="A0A165MPD6"/>
<sequence length="108" mass="10981">MRFSILTTLAFASATTVFAAPAAAAGSLVGCFTKLTYIGKAWPPAGIYGFENKPKAECVAACAPYAYAAFFSAVSGGGCECFDTGVFDISAASSVPCTDGSSIYVFQG</sequence>
<protein>
    <recommendedName>
        <fullName evidence="4">WSC domain-containing protein</fullName>
    </recommendedName>
</protein>
<evidence type="ECO:0008006" key="4">
    <source>
        <dbReference type="Google" id="ProtNLM"/>
    </source>
</evidence>
<organism evidence="2 3">
    <name type="scientific">Exidia glandulosa HHB12029</name>
    <dbReference type="NCBI Taxonomy" id="1314781"/>
    <lineage>
        <taxon>Eukaryota</taxon>
        <taxon>Fungi</taxon>
        <taxon>Dikarya</taxon>
        <taxon>Basidiomycota</taxon>
        <taxon>Agaricomycotina</taxon>
        <taxon>Agaricomycetes</taxon>
        <taxon>Auriculariales</taxon>
        <taxon>Exidiaceae</taxon>
        <taxon>Exidia</taxon>
    </lineage>
</organism>
<name>A0A165MPD6_EXIGL</name>
<feature type="signal peptide" evidence="1">
    <location>
        <begin position="1"/>
        <end position="19"/>
    </location>
</feature>
<dbReference type="EMBL" id="KV425908">
    <property type="protein sequence ID" value="KZV99560.1"/>
    <property type="molecule type" value="Genomic_DNA"/>
</dbReference>
<accession>A0A165MPD6</accession>
<evidence type="ECO:0000256" key="1">
    <source>
        <dbReference type="SAM" id="SignalP"/>
    </source>
</evidence>
<evidence type="ECO:0000313" key="3">
    <source>
        <dbReference type="Proteomes" id="UP000077266"/>
    </source>
</evidence>
<reference evidence="2 3" key="1">
    <citation type="journal article" date="2016" name="Mol. Biol. Evol.">
        <title>Comparative Genomics of Early-Diverging Mushroom-Forming Fungi Provides Insights into the Origins of Lignocellulose Decay Capabilities.</title>
        <authorList>
            <person name="Nagy L.G."/>
            <person name="Riley R."/>
            <person name="Tritt A."/>
            <person name="Adam C."/>
            <person name="Daum C."/>
            <person name="Floudas D."/>
            <person name="Sun H."/>
            <person name="Yadav J.S."/>
            <person name="Pangilinan J."/>
            <person name="Larsson K.H."/>
            <person name="Matsuura K."/>
            <person name="Barry K."/>
            <person name="Labutti K."/>
            <person name="Kuo R."/>
            <person name="Ohm R.A."/>
            <person name="Bhattacharya S.S."/>
            <person name="Shirouzu T."/>
            <person name="Yoshinaga Y."/>
            <person name="Martin F.M."/>
            <person name="Grigoriev I.V."/>
            <person name="Hibbett D.S."/>
        </authorList>
    </citation>
    <scope>NUCLEOTIDE SEQUENCE [LARGE SCALE GENOMIC DNA]</scope>
    <source>
        <strain evidence="2 3">HHB12029</strain>
    </source>
</reference>
<feature type="chain" id="PRO_5007862543" description="WSC domain-containing protein" evidence="1">
    <location>
        <begin position="20"/>
        <end position="108"/>
    </location>
</feature>
<dbReference type="AlphaFoldDB" id="A0A165MPD6"/>
<dbReference type="PROSITE" id="PS51257">
    <property type="entry name" value="PROKAR_LIPOPROTEIN"/>
    <property type="match status" value="1"/>
</dbReference>
<keyword evidence="1" id="KW-0732">Signal</keyword>
<gene>
    <name evidence="2" type="ORF">EXIGLDRAFT_220309</name>
</gene>
<proteinExistence type="predicted"/>
<dbReference type="Proteomes" id="UP000077266">
    <property type="component" value="Unassembled WGS sequence"/>
</dbReference>
<keyword evidence="3" id="KW-1185">Reference proteome</keyword>